<comment type="caution">
    <text evidence="2">The sequence shown here is derived from an EMBL/GenBank/DDBJ whole genome shotgun (WGS) entry which is preliminary data.</text>
</comment>
<sequence>MDASGDKSHQLNFNNGGLYYRQGAIGANWETWRKIIMEDVDGRVRTDREVSITKGGGSLFLNAGSLDHAYMAFYASSQNPGLRSGWFGYGAAGNPHITLANERAGGAILLATNGGNVGIDATATEKLTVGGGIKAKRVKVTISDWPDYVFSPAYTLPSLQTIEQYIARHQHLPDIPSAKEVEADGLDVGEMNKKLLQKVEELTLHLIEQQKTIQSQQAAIGQLSTELQSIKQQLKH</sequence>
<proteinExistence type="predicted"/>
<organism evidence="2 3">
    <name type="scientific">Chitinophaga varians</name>
    <dbReference type="NCBI Taxonomy" id="2202339"/>
    <lineage>
        <taxon>Bacteria</taxon>
        <taxon>Pseudomonadati</taxon>
        <taxon>Bacteroidota</taxon>
        <taxon>Chitinophagia</taxon>
        <taxon>Chitinophagales</taxon>
        <taxon>Chitinophagaceae</taxon>
        <taxon>Chitinophaga</taxon>
    </lineage>
</organism>
<gene>
    <name evidence="2" type="ORF">HGH92_05065</name>
</gene>
<keyword evidence="3" id="KW-1185">Reference proteome</keyword>
<feature type="coiled-coil region" evidence="1">
    <location>
        <begin position="192"/>
        <end position="233"/>
    </location>
</feature>
<evidence type="ECO:0000256" key="1">
    <source>
        <dbReference type="SAM" id="Coils"/>
    </source>
</evidence>
<keyword evidence="1" id="KW-0175">Coiled coil</keyword>
<evidence type="ECO:0000313" key="3">
    <source>
        <dbReference type="Proteomes" id="UP000570474"/>
    </source>
</evidence>
<evidence type="ECO:0000313" key="2">
    <source>
        <dbReference type="EMBL" id="NLR63672.1"/>
    </source>
</evidence>
<name>A0A847RL15_9BACT</name>
<dbReference type="AlphaFoldDB" id="A0A847RL15"/>
<reference evidence="2 3" key="1">
    <citation type="submission" date="2020-04" db="EMBL/GenBank/DDBJ databases">
        <authorList>
            <person name="Yin C."/>
        </authorList>
    </citation>
    <scope>NUCLEOTIDE SEQUENCE [LARGE SCALE GENOMIC DNA]</scope>
    <source>
        <strain evidence="2 3">Ae27</strain>
    </source>
</reference>
<evidence type="ECO:0008006" key="4">
    <source>
        <dbReference type="Google" id="ProtNLM"/>
    </source>
</evidence>
<dbReference type="EMBL" id="JABAIA010000001">
    <property type="protein sequence ID" value="NLR63672.1"/>
    <property type="molecule type" value="Genomic_DNA"/>
</dbReference>
<dbReference type="Proteomes" id="UP000570474">
    <property type="component" value="Unassembled WGS sequence"/>
</dbReference>
<dbReference type="RefSeq" id="WP_168869662.1">
    <property type="nucleotide sequence ID" value="NZ_JABAIA010000001.1"/>
</dbReference>
<protein>
    <recommendedName>
        <fullName evidence="4">Peptidase S74 domain-containing protein</fullName>
    </recommendedName>
</protein>
<accession>A0A847RL15</accession>